<accession>A0A090KQZ3</accession>
<keyword evidence="1" id="KW-0732">Signal</keyword>
<feature type="chain" id="PRO_5001858331" description="Sporulation protein" evidence="1">
    <location>
        <begin position="23"/>
        <end position="155"/>
    </location>
</feature>
<feature type="signal peptide" evidence="1">
    <location>
        <begin position="1"/>
        <end position="22"/>
    </location>
</feature>
<organism evidence="2 3">
    <name type="scientific">Caldibacillus thermoamylovorans</name>
    <dbReference type="NCBI Taxonomy" id="35841"/>
    <lineage>
        <taxon>Bacteria</taxon>
        <taxon>Bacillati</taxon>
        <taxon>Bacillota</taxon>
        <taxon>Bacilli</taxon>
        <taxon>Bacillales</taxon>
        <taxon>Bacillaceae</taxon>
        <taxon>Caldibacillus</taxon>
    </lineage>
</organism>
<evidence type="ECO:0000313" key="2">
    <source>
        <dbReference type="EMBL" id="CEE01099.1"/>
    </source>
</evidence>
<evidence type="ECO:0008006" key="4">
    <source>
        <dbReference type="Google" id="ProtNLM"/>
    </source>
</evidence>
<dbReference type="EMBL" id="CCRF01000040">
    <property type="protein sequence ID" value="CEE01099.1"/>
    <property type="molecule type" value="Genomic_DNA"/>
</dbReference>
<gene>
    <name evidence="2" type="ORF">BT1A1_1267</name>
</gene>
<sequence>MEKRLMLFIFSLSVLLFGCSTVNDTPETRSSLVRTSNPNPIAVNNKDEKLVGDIKETALSIDGIYDVAVIKGEAKDCLVAFKVHHLERFRMKKIEKQLTKELQKQFKDLSFTVSSDFKIFLEAVRLNEKVEKENLSKEKKEKRLQEIIKLSREKT</sequence>
<dbReference type="PROSITE" id="PS51257">
    <property type="entry name" value="PROKAR_LIPOPROTEIN"/>
    <property type="match status" value="1"/>
</dbReference>
<reference evidence="2 3" key="1">
    <citation type="submission" date="2014-07" db="EMBL/GenBank/DDBJ databases">
        <authorList>
            <person name="Wibberg Daniel"/>
        </authorList>
    </citation>
    <scope>NUCLEOTIDE SEQUENCE [LARGE SCALE GENOMIC DNA]</scope>
</reference>
<dbReference type="RefSeq" id="WP_034769191.1">
    <property type="nucleotide sequence ID" value="NZ_CCRF01000040.1"/>
</dbReference>
<protein>
    <recommendedName>
        <fullName evidence="4">Sporulation protein</fullName>
    </recommendedName>
</protein>
<dbReference type="Proteomes" id="UP000040576">
    <property type="component" value="Unassembled WGS sequence"/>
</dbReference>
<name>A0A090KQZ3_9BACI</name>
<evidence type="ECO:0000313" key="3">
    <source>
        <dbReference type="Proteomes" id="UP000040576"/>
    </source>
</evidence>
<dbReference type="AlphaFoldDB" id="A0A090KQZ3"/>
<evidence type="ECO:0000256" key="1">
    <source>
        <dbReference type="SAM" id="SignalP"/>
    </source>
</evidence>
<proteinExistence type="predicted"/>
<keyword evidence="3" id="KW-1185">Reference proteome</keyword>